<dbReference type="InterPro" id="IPR021924">
    <property type="entry name" value="DUF3537"/>
</dbReference>
<sequence>MGDDEKQVLLNQKKALSRCISYAEDELKSFRTCLKYMCVDQSNPWRACLSWFMFFLLGILVPFVSHFWLACKDCDGNLHRPFDGVVQTSLTSVATVSFLGISTIVRKYGLRRHLFLNKLYSESQKVRDGYRIQLQRSLKILAVFVLPCFAVDGAYKIWWYSSGAAKIPIFGNVYVGNAIACIFELLSWLYRTSIFFLVCVVYRLVCYLQILRLQDFAHVFQEEPDVGKVLNDHFRIRRHLQVISHRYRAFILCSLVFITFSQLSTLLNTTRPHAKVNVYLAGELALCSMTLMAGLYILLRSATKITHRAQSVTSLAAKWHICATLHPFDEVDGKVSREENNSHSHVIPITVNEDSSEDDDVGDDHDEIDHIRIMSYAQTISFRKRQALVTYFENNRAGITVYGFMLDRTYLHTMFGIEMSLVLWLLGKTIGFS</sequence>
<organism evidence="2 3">
    <name type="scientific">Aquilegia coerulea</name>
    <name type="common">Rocky mountain columbine</name>
    <dbReference type="NCBI Taxonomy" id="218851"/>
    <lineage>
        <taxon>Eukaryota</taxon>
        <taxon>Viridiplantae</taxon>
        <taxon>Streptophyta</taxon>
        <taxon>Embryophyta</taxon>
        <taxon>Tracheophyta</taxon>
        <taxon>Spermatophyta</taxon>
        <taxon>Magnoliopsida</taxon>
        <taxon>Ranunculales</taxon>
        <taxon>Ranunculaceae</taxon>
        <taxon>Thalictroideae</taxon>
        <taxon>Aquilegia</taxon>
    </lineage>
</organism>
<evidence type="ECO:0000313" key="2">
    <source>
        <dbReference type="EMBL" id="PIA36901.1"/>
    </source>
</evidence>
<keyword evidence="1" id="KW-1133">Transmembrane helix</keyword>
<keyword evidence="1" id="KW-0472">Membrane</keyword>
<dbReference type="OrthoDB" id="1916325at2759"/>
<dbReference type="InParanoid" id="A0A2G5D057"/>
<keyword evidence="1" id="KW-0812">Transmembrane</keyword>
<evidence type="ECO:0000313" key="3">
    <source>
        <dbReference type="Proteomes" id="UP000230069"/>
    </source>
</evidence>
<dbReference type="Pfam" id="PF12056">
    <property type="entry name" value="DUF3537"/>
    <property type="match status" value="1"/>
</dbReference>
<name>A0A2G5D057_AQUCA</name>
<reference evidence="2 3" key="1">
    <citation type="submission" date="2017-09" db="EMBL/GenBank/DDBJ databases">
        <title>WGS assembly of Aquilegia coerulea Goldsmith.</title>
        <authorList>
            <person name="Hodges S."/>
            <person name="Kramer E."/>
            <person name="Nordborg M."/>
            <person name="Tomkins J."/>
            <person name="Borevitz J."/>
            <person name="Derieg N."/>
            <person name="Yan J."/>
            <person name="Mihaltcheva S."/>
            <person name="Hayes R.D."/>
            <person name="Rokhsar D."/>
        </authorList>
    </citation>
    <scope>NUCLEOTIDE SEQUENCE [LARGE SCALE GENOMIC DNA]</scope>
    <source>
        <strain evidence="3">cv. Goldsmith</strain>
    </source>
</reference>
<proteinExistence type="predicted"/>
<keyword evidence="3" id="KW-1185">Reference proteome</keyword>
<dbReference type="PANTHER" id="PTHR31963">
    <property type="entry name" value="RAS GUANINE NUCLEOTIDE EXCHANGE FACTOR K"/>
    <property type="match status" value="1"/>
</dbReference>
<dbReference type="STRING" id="218851.A0A2G5D057"/>
<dbReference type="FunCoup" id="A0A2G5D057">
    <property type="interactions" value="999"/>
</dbReference>
<gene>
    <name evidence="2" type="ORF">AQUCO_03200098v1</name>
</gene>
<evidence type="ECO:0000256" key="1">
    <source>
        <dbReference type="SAM" id="Phobius"/>
    </source>
</evidence>
<dbReference type="Proteomes" id="UP000230069">
    <property type="component" value="Unassembled WGS sequence"/>
</dbReference>
<dbReference type="PANTHER" id="PTHR31963:SF16">
    <property type="entry name" value="OS06G0635200 PROTEIN"/>
    <property type="match status" value="1"/>
</dbReference>
<accession>A0A2G5D057</accession>
<dbReference type="AlphaFoldDB" id="A0A2G5D057"/>
<feature type="transmembrane region" description="Helical" evidence="1">
    <location>
        <begin position="173"/>
        <end position="202"/>
    </location>
</feature>
<feature type="transmembrane region" description="Helical" evidence="1">
    <location>
        <begin position="247"/>
        <end position="267"/>
    </location>
</feature>
<feature type="transmembrane region" description="Helical" evidence="1">
    <location>
        <begin position="49"/>
        <end position="69"/>
    </location>
</feature>
<protein>
    <submittedName>
        <fullName evidence="2">Uncharacterized protein</fullName>
    </submittedName>
</protein>
<feature type="transmembrane region" description="Helical" evidence="1">
    <location>
        <begin position="140"/>
        <end position="161"/>
    </location>
</feature>
<dbReference type="EMBL" id="KZ305049">
    <property type="protein sequence ID" value="PIA36901.1"/>
    <property type="molecule type" value="Genomic_DNA"/>
</dbReference>
<feature type="transmembrane region" description="Helical" evidence="1">
    <location>
        <begin position="89"/>
        <end position="109"/>
    </location>
</feature>
<feature type="transmembrane region" description="Helical" evidence="1">
    <location>
        <begin position="279"/>
        <end position="299"/>
    </location>
</feature>